<dbReference type="Pfam" id="PF12043">
    <property type="entry name" value="DUF3527"/>
    <property type="match status" value="1"/>
</dbReference>
<dbReference type="EMBL" id="JAVXUP010000091">
    <property type="protein sequence ID" value="KAK3038675.1"/>
    <property type="molecule type" value="Genomic_DNA"/>
</dbReference>
<sequence>MKNQIVNFEKDDQKTKDPLKCLSKDMEPTEDDMLSQTVIKKVNQDHVLLVSFRKSQKGGSCTQESISRSLWGLDNRIPKQIMCYDEKYLRRCLELIQFSALKAASSNIPSEFGVLLENLNSRSRYNLARFANECPLAVVSENVAVGSTGDSILGTISGSKSMINILSSPLFRKLGALDSHVGTGSSSFIDVREPLFSDVRSSLGGLCISSSQKLQKDMVGDYTYRPEPVHERLVSVSSARSTISDNSRSVSSPGIQGMLQCTWNDGLPHYVFSLDDQRENYIANLFKVESSDDKVPNYMYMFRLRAGCKSENEVNENVSDLVGKMRVSSSFTVCSNNTKIMESQFVLSGSGDSCLEEMQTSSHNNRKNKGLSKKVVNIFRGSRSSKQRTYSKIGETSSVPGYCSWEPWQDSRKNSDLVSRPFHPESYAPNLELAAIIVKDHMIGTPNEEEIGGWGMKFLKKLGQSSASQEPYVPSECCQQDTGDRSTSITMLVPAGLHGGPRTRNGGPSSLIERWRSGGLCDCGGWDIGCPLTVLSTRPGQKEVSPRTSTSGESKTFDLYIQGSNEGAPVMQMVNIHDGLYYIHFKPTLSALQSFSIAVATIHTHSFKLPPEICRS</sequence>
<comment type="caution">
    <text evidence="1">The sequence shown here is derived from an EMBL/GenBank/DDBJ whole genome shotgun (WGS) entry which is preliminary data.</text>
</comment>
<name>A0AA88XH56_9ASTE</name>
<evidence type="ECO:0000313" key="1">
    <source>
        <dbReference type="EMBL" id="KAK3038675.1"/>
    </source>
</evidence>
<reference evidence="1" key="1">
    <citation type="submission" date="2022-12" db="EMBL/GenBank/DDBJ databases">
        <title>Draft genome assemblies for two species of Escallonia (Escalloniales).</title>
        <authorList>
            <person name="Chanderbali A."/>
            <person name="Dervinis C."/>
            <person name="Anghel I."/>
            <person name="Soltis D."/>
            <person name="Soltis P."/>
            <person name="Zapata F."/>
        </authorList>
    </citation>
    <scope>NUCLEOTIDE SEQUENCE</scope>
    <source>
        <strain evidence="1">UCBG64.0493</strain>
        <tissue evidence="1">Leaf</tissue>
    </source>
</reference>
<dbReference type="PANTHER" id="PTHR31390">
    <property type="entry name" value="EXPRESSED PROTEIN"/>
    <property type="match status" value="1"/>
</dbReference>
<dbReference type="PANTHER" id="PTHR31390:SF2">
    <property type="entry name" value="EXPRESSED PROTEIN"/>
    <property type="match status" value="1"/>
</dbReference>
<gene>
    <name evidence="1" type="ORF">RJ639_028129</name>
</gene>
<proteinExistence type="predicted"/>
<keyword evidence="2" id="KW-1185">Reference proteome</keyword>
<evidence type="ECO:0008006" key="3">
    <source>
        <dbReference type="Google" id="ProtNLM"/>
    </source>
</evidence>
<organism evidence="1 2">
    <name type="scientific">Escallonia herrerae</name>
    <dbReference type="NCBI Taxonomy" id="1293975"/>
    <lineage>
        <taxon>Eukaryota</taxon>
        <taxon>Viridiplantae</taxon>
        <taxon>Streptophyta</taxon>
        <taxon>Embryophyta</taxon>
        <taxon>Tracheophyta</taxon>
        <taxon>Spermatophyta</taxon>
        <taxon>Magnoliopsida</taxon>
        <taxon>eudicotyledons</taxon>
        <taxon>Gunneridae</taxon>
        <taxon>Pentapetalae</taxon>
        <taxon>asterids</taxon>
        <taxon>campanulids</taxon>
        <taxon>Escalloniales</taxon>
        <taxon>Escalloniaceae</taxon>
        <taxon>Escallonia</taxon>
    </lineage>
</organism>
<evidence type="ECO:0000313" key="2">
    <source>
        <dbReference type="Proteomes" id="UP001188597"/>
    </source>
</evidence>
<dbReference type="InterPro" id="IPR021916">
    <property type="entry name" value="DUF3527"/>
</dbReference>
<dbReference type="Proteomes" id="UP001188597">
    <property type="component" value="Unassembled WGS sequence"/>
</dbReference>
<dbReference type="AlphaFoldDB" id="A0AA88XH56"/>
<accession>A0AA88XH56</accession>
<protein>
    <recommendedName>
        <fullName evidence="3">DUF3527 domain protein</fullName>
    </recommendedName>
</protein>